<protein>
    <submittedName>
        <fullName evidence="2">Acetyltransferase (GNAT) family protein</fullName>
    </submittedName>
</protein>
<proteinExistence type="predicted"/>
<name>A0A4V3G8N6_9ACTN</name>
<evidence type="ECO:0000259" key="1">
    <source>
        <dbReference type="Pfam" id="PF00583"/>
    </source>
</evidence>
<dbReference type="InterPro" id="IPR016181">
    <property type="entry name" value="Acyl_CoA_acyltransferase"/>
</dbReference>
<dbReference type="SUPFAM" id="SSF55729">
    <property type="entry name" value="Acyl-CoA N-acyltransferases (Nat)"/>
    <property type="match status" value="1"/>
</dbReference>
<organism evidence="2 3">
    <name type="scientific">Kribbella kalugense</name>
    <dbReference type="NCBI Taxonomy" id="2512221"/>
    <lineage>
        <taxon>Bacteria</taxon>
        <taxon>Bacillati</taxon>
        <taxon>Actinomycetota</taxon>
        <taxon>Actinomycetes</taxon>
        <taxon>Propionibacteriales</taxon>
        <taxon>Kribbellaceae</taxon>
        <taxon>Kribbella</taxon>
    </lineage>
</organism>
<sequence>MPVLIRPAGPTELVELPAGVTTRAPSVADTVPLGRLYFASYEPGAAAATEAEAIEDITLTFESAYGNLNLDLSRLACLDDVLIAAILVVDRAPWPDTPDCPFIIELFTSPTHRHQGIARALLASVPGQVALRVAEGNHSAKTLYTTTNFHPWP</sequence>
<accession>A0A4V3G8N6</accession>
<evidence type="ECO:0000313" key="2">
    <source>
        <dbReference type="EMBL" id="TDW23634.1"/>
    </source>
</evidence>
<dbReference type="GO" id="GO:0016747">
    <property type="term" value="F:acyltransferase activity, transferring groups other than amino-acyl groups"/>
    <property type="evidence" value="ECO:0007669"/>
    <property type="project" value="InterPro"/>
</dbReference>
<gene>
    <name evidence="2" type="ORF">EV650_2488</name>
</gene>
<reference evidence="2 3" key="1">
    <citation type="submission" date="2019-03" db="EMBL/GenBank/DDBJ databases">
        <title>Genomic Encyclopedia of Type Strains, Phase III (KMG-III): the genomes of soil and plant-associated and newly described type strains.</title>
        <authorList>
            <person name="Whitman W."/>
        </authorList>
    </citation>
    <scope>NUCLEOTIDE SEQUENCE [LARGE SCALE GENOMIC DNA]</scope>
    <source>
        <strain evidence="2 3">VKM Ac-2570</strain>
    </source>
</reference>
<dbReference type="InterPro" id="IPR000182">
    <property type="entry name" value="GNAT_dom"/>
</dbReference>
<dbReference type="Gene3D" id="3.40.630.30">
    <property type="match status" value="1"/>
</dbReference>
<evidence type="ECO:0000313" key="3">
    <source>
        <dbReference type="Proteomes" id="UP000295447"/>
    </source>
</evidence>
<feature type="domain" description="N-acetyltransferase" evidence="1">
    <location>
        <begin position="75"/>
        <end position="125"/>
    </location>
</feature>
<dbReference type="Pfam" id="PF00583">
    <property type="entry name" value="Acetyltransf_1"/>
    <property type="match status" value="1"/>
</dbReference>
<keyword evidence="3" id="KW-1185">Reference proteome</keyword>
<dbReference type="CDD" id="cd04301">
    <property type="entry name" value="NAT_SF"/>
    <property type="match status" value="1"/>
</dbReference>
<dbReference type="AlphaFoldDB" id="A0A4V3G8N6"/>
<dbReference type="RefSeq" id="WP_166678094.1">
    <property type="nucleotide sequence ID" value="NZ_SODF01000001.1"/>
</dbReference>
<comment type="caution">
    <text evidence="2">The sequence shown here is derived from an EMBL/GenBank/DDBJ whole genome shotgun (WGS) entry which is preliminary data.</text>
</comment>
<keyword evidence="2" id="KW-0808">Transferase</keyword>
<dbReference type="EMBL" id="SODF01000001">
    <property type="protein sequence ID" value="TDW23634.1"/>
    <property type="molecule type" value="Genomic_DNA"/>
</dbReference>
<dbReference type="Proteomes" id="UP000295447">
    <property type="component" value="Unassembled WGS sequence"/>
</dbReference>